<evidence type="ECO:0000313" key="3">
    <source>
        <dbReference type="Proteomes" id="UP000314294"/>
    </source>
</evidence>
<organism evidence="2 3">
    <name type="scientific">Liparis tanakae</name>
    <name type="common">Tanaka's snailfish</name>
    <dbReference type="NCBI Taxonomy" id="230148"/>
    <lineage>
        <taxon>Eukaryota</taxon>
        <taxon>Metazoa</taxon>
        <taxon>Chordata</taxon>
        <taxon>Craniata</taxon>
        <taxon>Vertebrata</taxon>
        <taxon>Euteleostomi</taxon>
        <taxon>Actinopterygii</taxon>
        <taxon>Neopterygii</taxon>
        <taxon>Teleostei</taxon>
        <taxon>Neoteleostei</taxon>
        <taxon>Acanthomorphata</taxon>
        <taxon>Eupercaria</taxon>
        <taxon>Perciformes</taxon>
        <taxon>Cottioidei</taxon>
        <taxon>Cottales</taxon>
        <taxon>Liparidae</taxon>
        <taxon>Liparis</taxon>
    </lineage>
</organism>
<accession>A0A4Z2FWC2</accession>
<protein>
    <submittedName>
        <fullName evidence="2">Uncharacterized protein</fullName>
    </submittedName>
</protein>
<comment type="caution">
    <text evidence="2">The sequence shown here is derived from an EMBL/GenBank/DDBJ whole genome shotgun (WGS) entry which is preliminary data.</text>
</comment>
<dbReference type="AlphaFoldDB" id="A0A4Z2FWC2"/>
<gene>
    <name evidence="2" type="ORF">EYF80_044574</name>
</gene>
<proteinExistence type="predicted"/>
<feature type="region of interest" description="Disordered" evidence="1">
    <location>
        <begin position="1"/>
        <end position="59"/>
    </location>
</feature>
<evidence type="ECO:0000313" key="2">
    <source>
        <dbReference type="EMBL" id="TNN45221.1"/>
    </source>
</evidence>
<name>A0A4Z2FWC2_9TELE</name>
<reference evidence="2 3" key="1">
    <citation type="submission" date="2019-03" db="EMBL/GenBank/DDBJ databases">
        <title>First draft genome of Liparis tanakae, snailfish: a comprehensive survey of snailfish specific genes.</title>
        <authorList>
            <person name="Kim W."/>
            <person name="Song I."/>
            <person name="Jeong J.-H."/>
            <person name="Kim D."/>
            <person name="Kim S."/>
            <person name="Ryu S."/>
            <person name="Song J.Y."/>
            <person name="Lee S.K."/>
        </authorList>
    </citation>
    <scope>NUCLEOTIDE SEQUENCE [LARGE SCALE GENOMIC DNA]</scope>
    <source>
        <tissue evidence="2">Muscle</tissue>
    </source>
</reference>
<evidence type="ECO:0000256" key="1">
    <source>
        <dbReference type="SAM" id="MobiDB-lite"/>
    </source>
</evidence>
<sequence length="141" mass="14319">MESSERQMEAGGSGAAPPGGRSGHLHHAHGVGVTGARAPAAQDTNVHFPGASPGSLPRCALPCSRRLTDIHGEVDAQVDVLGPHVVGRLGVEHGEDAAVQVRLAGRLGVTGHGQDGRTGPVPGDQVGGPADTIKCYFRSND</sequence>
<keyword evidence="3" id="KW-1185">Reference proteome</keyword>
<dbReference type="Proteomes" id="UP000314294">
    <property type="component" value="Unassembled WGS sequence"/>
</dbReference>
<dbReference type="EMBL" id="SRLO01000859">
    <property type="protein sequence ID" value="TNN45221.1"/>
    <property type="molecule type" value="Genomic_DNA"/>
</dbReference>